<dbReference type="GO" id="GO:0004040">
    <property type="term" value="F:amidase activity"/>
    <property type="evidence" value="ECO:0007669"/>
    <property type="project" value="InterPro"/>
</dbReference>
<dbReference type="InterPro" id="IPR002901">
    <property type="entry name" value="MGlyc_endo_b_GlcNAc-like_dom"/>
</dbReference>
<evidence type="ECO:0000313" key="9">
    <source>
        <dbReference type="Proteomes" id="UP000312594"/>
    </source>
</evidence>
<dbReference type="AlphaFoldDB" id="A0A5C5BYB5"/>
<feature type="transmembrane region" description="Helical" evidence="6">
    <location>
        <begin position="229"/>
        <end position="254"/>
    </location>
</feature>
<evidence type="ECO:0000256" key="3">
    <source>
        <dbReference type="ARBA" id="ARBA00022801"/>
    </source>
</evidence>
<dbReference type="Gene3D" id="3.90.1720.10">
    <property type="entry name" value="endopeptidase domain like (from Nostoc punctiforme)"/>
    <property type="match status" value="1"/>
</dbReference>
<protein>
    <submittedName>
        <fullName evidence="8">Hydrolase Nlp/P60</fullName>
    </submittedName>
</protein>
<dbReference type="PROSITE" id="PS51935">
    <property type="entry name" value="NLPC_P60"/>
    <property type="match status" value="1"/>
</dbReference>
<keyword evidence="6" id="KW-1133">Transmembrane helix</keyword>
<organism evidence="8 9">
    <name type="scientific">Eggerthella lenta</name>
    <name type="common">Eubacterium lentum</name>
    <dbReference type="NCBI Taxonomy" id="84112"/>
    <lineage>
        <taxon>Bacteria</taxon>
        <taxon>Bacillati</taxon>
        <taxon>Actinomycetota</taxon>
        <taxon>Coriobacteriia</taxon>
        <taxon>Eggerthellales</taxon>
        <taxon>Eggerthellaceae</taxon>
        <taxon>Eggerthella</taxon>
    </lineage>
</organism>
<reference evidence="8 9" key="1">
    <citation type="journal article" date="2005" name="Appl. Environ. Microbiol.">
        <title>Intestinal bacterial communities that produce active estrogen-like compounds enterodiol and enterolactone in humans.</title>
        <authorList>
            <person name="Clavel T."/>
            <person name="Henderson G."/>
            <person name="Alpert C.A."/>
            <person name="Philippe C."/>
            <person name="Rigottier-Gois L."/>
            <person name="Dore J."/>
            <person name="Blaut M."/>
        </authorList>
    </citation>
    <scope>NUCLEOTIDE SEQUENCE [LARGE SCALE GENOMIC DNA]</scope>
    <source>
        <strain evidence="8 9">SECO-MT75m2</strain>
    </source>
</reference>
<keyword evidence="6" id="KW-0472">Membrane</keyword>
<feature type="domain" description="NlpC/P60" evidence="7">
    <location>
        <begin position="439"/>
        <end position="551"/>
    </location>
</feature>
<feature type="compositionally biased region" description="Low complexity" evidence="5">
    <location>
        <begin position="147"/>
        <end position="166"/>
    </location>
</feature>
<evidence type="ECO:0000313" key="8">
    <source>
        <dbReference type="EMBL" id="TNU91280.1"/>
    </source>
</evidence>
<evidence type="ECO:0000259" key="7">
    <source>
        <dbReference type="PROSITE" id="PS51935"/>
    </source>
</evidence>
<gene>
    <name evidence="8" type="ORF">FIC87_07410</name>
</gene>
<feature type="region of interest" description="Disordered" evidence="5">
    <location>
        <begin position="139"/>
        <end position="172"/>
    </location>
</feature>
<dbReference type="Pfam" id="PF01832">
    <property type="entry name" value="Glucosaminidase"/>
    <property type="match status" value="1"/>
</dbReference>
<dbReference type="Pfam" id="PF00877">
    <property type="entry name" value="NLPC_P60"/>
    <property type="match status" value="1"/>
</dbReference>
<proteinExistence type="inferred from homology"/>
<dbReference type="GO" id="GO:0008234">
    <property type="term" value="F:cysteine-type peptidase activity"/>
    <property type="evidence" value="ECO:0007669"/>
    <property type="project" value="UniProtKB-KW"/>
</dbReference>
<evidence type="ECO:0000256" key="4">
    <source>
        <dbReference type="ARBA" id="ARBA00022807"/>
    </source>
</evidence>
<dbReference type="InterPro" id="IPR000064">
    <property type="entry name" value="NLP_P60_dom"/>
</dbReference>
<comment type="caution">
    <text evidence="8">The sequence shown here is derived from an EMBL/GenBank/DDBJ whole genome shotgun (WGS) entry which is preliminary data.</text>
</comment>
<keyword evidence="2" id="KW-0645">Protease</keyword>
<feature type="region of interest" description="Disordered" evidence="5">
    <location>
        <begin position="49"/>
        <end position="98"/>
    </location>
</feature>
<evidence type="ECO:0000256" key="5">
    <source>
        <dbReference type="SAM" id="MobiDB-lite"/>
    </source>
</evidence>
<dbReference type="EMBL" id="VEVP01000013">
    <property type="protein sequence ID" value="TNU91280.1"/>
    <property type="molecule type" value="Genomic_DNA"/>
</dbReference>
<dbReference type="SUPFAM" id="SSF54001">
    <property type="entry name" value="Cysteine proteinases"/>
    <property type="match status" value="1"/>
</dbReference>
<dbReference type="PANTHER" id="PTHR47359">
    <property type="entry name" value="PEPTIDOGLYCAN DL-ENDOPEPTIDASE CWLO"/>
    <property type="match status" value="1"/>
</dbReference>
<comment type="similarity">
    <text evidence="1">Belongs to the peptidase C40 family.</text>
</comment>
<accession>A0A5C5BYB5</accession>
<keyword evidence="6" id="KW-0812">Transmembrane</keyword>
<dbReference type="GO" id="GO:0006508">
    <property type="term" value="P:proteolysis"/>
    <property type="evidence" value="ECO:0007669"/>
    <property type="project" value="UniProtKB-KW"/>
</dbReference>
<keyword evidence="4" id="KW-0788">Thiol protease</keyword>
<name>A0A5C5BYB5_EGGLN</name>
<sequence length="551" mass="57287">MDPRSLDKQSASIADIVAADKLDAVSAGIVKDDESQILSALSERRSALGNRATHKASSSMERMRKSAGMGAANVDSESISGAGDASAGTGTANAPSERLKVRQLLEREAVSELDDTDEFEGAGSAYDAGRNAKRAIAAVRDRKAKGAHSASGGSKGSSAGAKTTKSVSAQGTKKAKVASTAGAGQGQAQASHAAAQAAGTAAKTAATSSGNATLAGTVGGSGLAAGGGVLFGVIAFVLVALVIGQIVSALFGFWDAEDKKRSMEGLPPYITYEMVEEAVRCQEEFGHPAGCTIAQIICESGQGDSMSQLAVRDHNLFGMKWASSFASAPEVAGKAGWTTQEEYTPGTFTTITAYFTVFKGDVECIRFRSRVFLQATHYRNNSLIKQAIAEHSSDKMAEGLKDAGWATSSAYVDSLKSAMDTYNLRRFDSMTVEDLESGALSADAIIAAAYSQLGVPYVWGGTSPGVGLDCSGLTQYCYRQAGIAIPRNSEDQAAFGRKVPVSDATPGDILWRPGHVAIYIGDDRYIHEPHSGAVCKISSGASHFASAIKIR</sequence>
<evidence type="ECO:0000256" key="1">
    <source>
        <dbReference type="ARBA" id="ARBA00007074"/>
    </source>
</evidence>
<feature type="compositionally biased region" description="Low complexity" evidence="5">
    <location>
        <begin position="75"/>
        <end position="92"/>
    </location>
</feature>
<dbReference type="Proteomes" id="UP000312594">
    <property type="component" value="Unassembled WGS sequence"/>
</dbReference>
<evidence type="ECO:0000256" key="2">
    <source>
        <dbReference type="ARBA" id="ARBA00022670"/>
    </source>
</evidence>
<evidence type="ECO:0000256" key="6">
    <source>
        <dbReference type="SAM" id="Phobius"/>
    </source>
</evidence>
<dbReference type="Gene3D" id="1.10.530.10">
    <property type="match status" value="1"/>
</dbReference>
<dbReference type="InterPro" id="IPR038765">
    <property type="entry name" value="Papain-like_cys_pep_sf"/>
</dbReference>
<dbReference type="InterPro" id="IPR051794">
    <property type="entry name" value="PG_Endopeptidase_C40"/>
</dbReference>
<dbReference type="PANTHER" id="PTHR47359:SF3">
    <property type="entry name" value="NLP_P60 DOMAIN-CONTAINING PROTEIN-RELATED"/>
    <property type="match status" value="1"/>
</dbReference>
<keyword evidence="3 8" id="KW-0378">Hydrolase</keyword>